<dbReference type="Proteomes" id="UP000606786">
    <property type="component" value="Unassembled WGS sequence"/>
</dbReference>
<comment type="caution">
    <text evidence="1">The sequence shown here is derived from an EMBL/GenBank/DDBJ whole genome shotgun (WGS) entry which is preliminary data.</text>
</comment>
<protein>
    <submittedName>
        <fullName evidence="1">(Mediterranean fruit fly) hypothetical protein</fullName>
    </submittedName>
</protein>
<organism evidence="1 2">
    <name type="scientific">Ceratitis capitata</name>
    <name type="common">Mediterranean fruit fly</name>
    <name type="synonym">Tephritis capitata</name>
    <dbReference type="NCBI Taxonomy" id="7213"/>
    <lineage>
        <taxon>Eukaryota</taxon>
        <taxon>Metazoa</taxon>
        <taxon>Ecdysozoa</taxon>
        <taxon>Arthropoda</taxon>
        <taxon>Hexapoda</taxon>
        <taxon>Insecta</taxon>
        <taxon>Pterygota</taxon>
        <taxon>Neoptera</taxon>
        <taxon>Endopterygota</taxon>
        <taxon>Diptera</taxon>
        <taxon>Brachycera</taxon>
        <taxon>Muscomorpha</taxon>
        <taxon>Tephritoidea</taxon>
        <taxon>Tephritidae</taxon>
        <taxon>Ceratitis</taxon>
        <taxon>Ceratitis</taxon>
    </lineage>
</organism>
<dbReference type="EMBL" id="CAJHJT010000023">
    <property type="protein sequence ID" value="CAD7001559.1"/>
    <property type="molecule type" value="Genomic_DNA"/>
</dbReference>
<proteinExistence type="predicted"/>
<sequence length="185" mass="20294">MIKLKAKRALLKGAVTRILTFISTGGLGQTVADCCQERLDERSHMAVNITGVCASYAIVPLKLCVTCAPEKRDIWLINTLLSKYAVATRSLTLLGLKWSPVNVVFEYNVSPSTISTVSKSSILSDTARIYDALGFLTPTTVLIETATNWKPEKHIIRTEYTLSPKEGAGKTSFMLSLMHQKALSE</sequence>
<evidence type="ECO:0000313" key="2">
    <source>
        <dbReference type="Proteomes" id="UP000606786"/>
    </source>
</evidence>
<evidence type="ECO:0000313" key="1">
    <source>
        <dbReference type="EMBL" id="CAD7001559.1"/>
    </source>
</evidence>
<accession>A0A811UQZ1</accession>
<reference evidence="1" key="1">
    <citation type="submission" date="2020-11" db="EMBL/GenBank/DDBJ databases">
        <authorList>
            <person name="Whitehead M."/>
        </authorList>
    </citation>
    <scope>NUCLEOTIDE SEQUENCE</scope>
    <source>
        <strain evidence="1">EGII</strain>
    </source>
</reference>
<keyword evidence="2" id="KW-1185">Reference proteome</keyword>
<gene>
    <name evidence="1" type="ORF">CCAP1982_LOCUS10053</name>
</gene>
<dbReference type="AlphaFoldDB" id="A0A811UQZ1"/>
<name>A0A811UQZ1_CERCA</name>